<sequence length="377" mass="42854">MDNEQALQQFKTAIYQNNYDDFDVIELGLFLLESGDFQQRWDVAKLFPQVGEKIIEPLLIILENENIETEYRWFVARILSEFNDLKVIIPFTKLLQTTEEEEILNVVAEGLTKMGNSAVKSLEILLQRDEYSRLLAVKALAQIRHSDTIKPLLTVVDDYNPEIRAIALECLGSFHHKPLIFILINALSDPVYSVRKEAIIALGMQSKLATEFNLVTHLKPLLYDINLEICQQTALALGRIKTDEAIEELSIVLQKKTTPIKLKKEVIKALSWTELPQALIYLKQTLFTDDLEICKIIIDLLGNQKCETVRNQSSEILEDFLLSNNPISQEPKIKQKMAVAFGELGNQTAISCLKKLSHDSNKSVKLHAVSGLKKNEH</sequence>
<dbReference type="SUPFAM" id="SSF48371">
    <property type="entry name" value="ARM repeat"/>
    <property type="match status" value="2"/>
</dbReference>
<organism evidence="3 4">
    <name type="scientific">Crocosphaera watsonii WH 0003</name>
    <dbReference type="NCBI Taxonomy" id="423471"/>
    <lineage>
        <taxon>Bacteria</taxon>
        <taxon>Bacillati</taxon>
        <taxon>Cyanobacteriota</taxon>
        <taxon>Cyanophyceae</taxon>
        <taxon>Oscillatoriophycideae</taxon>
        <taxon>Chroococcales</taxon>
        <taxon>Aphanothecaceae</taxon>
        <taxon>Crocosphaera</taxon>
    </lineage>
</organism>
<evidence type="ECO:0000313" key="4">
    <source>
        <dbReference type="Proteomes" id="UP000003477"/>
    </source>
</evidence>
<keyword evidence="1" id="KW-0042">Antenna complex</keyword>
<proteinExistence type="predicted"/>
<dbReference type="PATRIC" id="fig|423471.3.peg.1537"/>
<dbReference type="PANTHER" id="PTHR12697">
    <property type="entry name" value="PBS LYASE HEAT-LIKE PROTEIN"/>
    <property type="match status" value="1"/>
</dbReference>
<dbReference type="GO" id="GO:0016829">
    <property type="term" value="F:lyase activity"/>
    <property type="evidence" value="ECO:0007669"/>
    <property type="project" value="UniProtKB-KW"/>
</dbReference>
<gene>
    <name evidence="3" type="ORF">CWATWH0003_1645</name>
</gene>
<protein>
    <submittedName>
        <fullName evidence="3">PBS lyase HEAT-like repeat</fullName>
    </submittedName>
</protein>
<dbReference type="GeneID" id="88765422"/>
<dbReference type="AlphaFoldDB" id="G5J2B4"/>
<dbReference type="InterPro" id="IPR011989">
    <property type="entry name" value="ARM-like"/>
</dbReference>
<dbReference type="InterPro" id="IPR004155">
    <property type="entry name" value="PBS_lyase_HEAT"/>
</dbReference>
<evidence type="ECO:0000313" key="3">
    <source>
        <dbReference type="EMBL" id="EHJ13671.1"/>
    </source>
</evidence>
<name>G5J2B4_CROWT</name>
<dbReference type="GO" id="GO:0030089">
    <property type="term" value="C:phycobilisome"/>
    <property type="evidence" value="ECO:0007669"/>
    <property type="project" value="UniProtKB-KW"/>
</dbReference>
<dbReference type="SMART" id="SM00567">
    <property type="entry name" value="EZ_HEAT"/>
    <property type="match status" value="4"/>
</dbReference>
<dbReference type="Proteomes" id="UP000003477">
    <property type="component" value="Unassembled WGS sequence"/>
</dbReference>
<dbReference type="Pfam" id="PF13646">
    <property type="entry name" value="HEAT_2"/>
    <property type="match status" value="1"/>
</dbReference>
<dbReference type="GO" id="GO:0016491">
    <property type="term" value="F:oxidoreductase activity"/>
    <property type="evidence" value="ECO:0007669"/>
    <property type="project" value="TreeGrafter"/>
</dbReference>
<dbReference type="RefSeq" id="WP_007310040.1">
    <property type="nucleotide sequence ID" value="NZ_AESD01000253.1"/>
</dbReference>
<keyword evidence="2" id="KW-0605">Phycobilisome</keyword>
<reference evidence="3 4" key="1">
    <citation type="journal article" date="2011" name="Front. Microbiol.">
        <title>Two Strains of Crocosphaera watsonii with Highly Conserved Genomes are Distinguished by Strain-Specific Features.</title>
        <authorList>
            <person name="Bench S.R."/>
            <person name="Ilikchyan I.N."/>
            <person name="Tripp H.J."/>
            <person name="Zehr J.P."/>
        </authorList>
    </citation>
    <scope>NUCLEOTIDE SEQUENCE [LARGE SCALE GENOMIC DNA]</scope>
    <source>
        <strain evidence="3 4">WH 0003</strain>
    </source>
</reference>
<dbReference type="Gene3D" id="1.25.10.10">
    <property type="entry name" value="Leucine-rich Repeat Variant"/>
    <property type="match status" value="3"/>
</dbReference>
<evidence type="ECO:0000256" key="1">
    <source>
        <dbReference type="ARBA" id="ARBA00022549"/>
    </source>
</evidence>
<comment type="caution">
    <text evidence="3">The sequence shown here is derived from an EMBL/GenBank/DDBJ whole genome shotgun (WGS) entry which is preliminary data.</text>
</comment>
<dbReference type="EMBL" id="AESD01000253">
    <property type="protein sequence ID" value="EHJ13671.1"/>
    <property type="molecule type" value="Genomic_DNA"/>
</dbReference>
<evidence type="ECO:0000256" key="2">
    <source>
        <dbReference type="ARBA" id="ARBA00022738"/>
    </source>
</evidence>
<keyword evidence="3" id="KW-0456">Lyase</keyword>
<accession>G5J2B4</accession>
<dbReference type="InterPro" id="IPR016024">
    <property type="entry name" value="ARM-type_fold"/>
</dbReference>
<dbReference type="PANTHER" id="PTHR12697:SF5">
    <property type="entry name" value="DEOXYHYPUSINE HYDROXYLASE"/>
    <property type="match status" value="1"/>
</dbReference>